<organism evidence="1 2">
    <name type="scientific">Pyropia yezoensis</name>
    <name type="common">Susabi-nori</name>
    <name type="synonym">Porphyra yezoensis</name>
    <dbReference type="NCBI Taxonomy" id="2788"/>
    <lineage>
        <taxon>Eukaryota</taxon>
        <taxon>Rhodophyta</taxon>
        <taxon>Bangiophyceae</taxon>
        <taxon>Bangiales</taxon>
        <taxon>Bangiaceae</taxon>
        <taxon>Pyropia</taxon>
    </lineage>
</organism>
<gene>
    <name evidence="1" type="ORF">I4F81_004890</name>
</gene>
<proteinExistence type="predicted"/>
<dbReference type="Proteomes" id="UP000798662">
    <property type="component" value="Chromosome 1"/>
</dbReference>
<dbReference type="EMBL" id="CM020618">
    <property type="protein sequence ID" value="KAK1862316.1"/>
    <property type="molecule type" value="Genomic_DNA"/>
</dbReference>
<sequence>MVAIPATGCQWGGVGATAGSELAARGSGSERRGGAECTPTGDIRAGTVIMRGDSAVPCASAHAVPSSAVRVAEKKSKKPSRWGGASHLSGSGHPPVKMTPCTGQRHLACYIPLHHIASGGPPATDTSGPSQGRPTTHPSVVCPTATAGPTRATTGGRRAAPAGARRQHARTRAGGPLSSPPSSPSRTAAGALRGRPGRRS</sequence>
<evidence type="ECO:0000313" key="1">
    <source>
        <dbReference type="EMBL" id="KAK1862316.1"/>
    </source>
</evidence>
<reference evidence="1" key="1">
    <citation type="submission" date="2019-11" db="EMBL/GenBank/DDBJ databases">
        <title>Nori genome reveals adaptations in red seaweeds to the harsh intertidal environment.</title>
        <authorList>
            <person name="Wang D."/>
            <person name="Mao Y."/>
        </authorList>
    </citation>
    <scope>NUCLEOTIDE SEQUENCE</scope>
    <source>
        <tissue evidence="1">Gametophyte</tissue>
    </source>
</reference>
<accession>A0ACC3BXB2</accession>
<comment type="caution">
    <text evidence="1">The sequence shown here is derived from an EMBL/GenBank/DDBJ whole genome shotgun (WGS) entry which is preliminary data.</text>
</comment>
<evidence type="ECO:0000313" key="2">
    <source>
        <dbReference type="Proteomes" id="UP000798662"/>
    </source>
</evidence>
<keyword evidence="2" id="KW-1185">Reference proteome</keyword>
<protein>
    <submittedName>
        <fullName evidence="1">Uncharacterized protein</fullName>
    </submittedName>
</protein>
<name>A0ACC3BXB2_PYRYE</name>